<dbReference type="PROSITE" id="PS50928">
    <property type="entry name" value="ABC_TM1"/>
    <property type="match status" value="1"/>
</dbReference>
<feature type="domain" description="ABC transmembrane type-1" evidence="9">
    <location>
        <begin position="54"/>
        <end position="261"/>
    </location>
</feature>
<gene>
    <name evidence="10" type="ORF">METZ01_LOCUS196591</name>
</gene>
<evidence type="ECO:0000256" key="3">
    <source>
        <dbReference type="ARBA" id="ARBA00022475"/>
    </source>
</evidence>
<evidence type="ECO:0000256" key="6">
    <source>
        <dbReference type="ARBA" id="ARBA00022989"/>
    </source>
</evidence>
<sequence length="305" mass="34656">MLRISLTLLPLIFFIAFFAYPLFKILIYSFDSSEDIAIYPFAKILTDPYYLGRIWFTTWQAFLSMILALLAGLPIAYIFSKYEFTGKSFLQALTTVPFVMPTIVVAMGFITLFGNDGILNTGLSKFLNLNEPLIKINNSLTMILIAHTFYNYSIIVRIVSSIWTNIDPELERAGSILGANKFHVFTKITLPMLLPAIISSALLAFTFSFSSFGVILVLAGPKFATIEVSIYQLAVKLMDLPSASTLCIIQIIFTYSFMILYSNLQNRYSNWINIRPSKNTYKPKKNKRDKIFIILGVIYILILRK</sequence>
<feature type="transmembrane region" description="Helical" evidence="8">
    <location>
        <begin position="59"/>
        <end position="80"/>
    </location>
</feature>
<organism evidence="10">
    <name type="scientific">marine metagenome</name>
    <dbReference type="NCBI Taxonomy" id="408172"/>
    <lineage>
        <taxon>unclassified sequences</taxon>
        <taxon>metagenomes</taxon>
        <taxon>ecological metagenomes</taxon>
    </lineage>
</organism>
<dbReference type="AlphaFoldDB" id="A0A382E1L4"/>
<evidence type="ECO:0000259" key="9">
    <source>
        <dbReference type="PROSITE" id="PS50928"/>
    </source>
</evidence>
<reference evidence="10" key="1">
    <citation type="submission" date="2018-05" db="EMBL/GenBank/DDBJ databases">
        <authorList>
            <person name="Lanie J.A."/>
            <person name="Ng W.-L."/>
            <person name="Kazmierczak K.M."/>
            <person name="Andrzejewski T.M."/>
            <person name="Davidsen T.M."/>
            <person name="Wayne K.J."/>
            <person name="Tettelin H."/>
            <person name="Glass J.I."/>
            <person name="Rusch D."/>
            <person name="Podicherti R."/>
            <person name="Tsui H.-C.T."/>
            <person name="Winkler M.E."/>
        </authorList>
    </citation>
    <scope>NUCLEOTIDE SEQUENCE</scope>
</reference>
<keyword evidence="5 8" id="KW-0812">Transmembrane</keyword>
<accession>A0A382E1L4</accession>
<dbReference type="CDD" id="cd06261">
    <property type="entry name" value="TM_PBP2"/>
    <property type="match status" value="1"/>
</dbReference>
<keyword evidence="3" id="KW-1003">Cell membrane</keyword>
<feature type="transmembrane region" description="Helical" evidence="8">
    <location>
        <begin position="92"/>
        <end position="113"/>
    </location>
</feature>
<evidence type="ECO:0000256" key="7">
    <source>
        <dbReference type="ARBA" id="ARBA00023136"/>
    </source>
</evidence>
<dbReference type="Pfam" id="PF00528">
    <property type="entry name" value="BPD_transp_1"/>
    <property type="match status" value="1"/>
</dbReference>
<evidence type="ECO:0000313" key="10">
    <source>
        <dbReference type="EMBL" id="SVB43737.1"/>
    </source>
</evidence>
<evidence type="ECO:0000256" key="5">
    <source>
        <dbReference type="ARBA" id="ARBA00022692"/>
    </source>
</evidence>
<feature type="transmembrane region" description="Helical" evidence="8">
    <location>
        <begin position="240"/>
        <end position="261"/>
    </location>
</feature>
<feature type="transmembrane region" description="Helical" evidence="8">
    <location>
        <begin position="133"/>
        <end position="152"/>
    </location>
</feature>
<evidence type="ECO:0000256" key="2">
    <source>
        <dbReference type="ARBA" id="ARBA00022448"/>
    </source>
</evidence>
<name>A0A382E1L4_9ZZZZ</name>
<dbReference type="GO" id="GO:0055085">
    <property type="term" value="P:transmembrane transport"/>
    <property type="evidence" value="ECO:0007669"/>
    <property type="project" value="InterPro"/>
</dbReference>
<protein>
    <recommendedName>
        <fullName evidence="9">ABC transmembrane type-1 domain-containing protein</fullName>
    </recommendedName>
</protein>
<proteinExistence type="predicted"/>
<evidence type="ECO:0000256" key="8">
    <source>
        <dbReference type="SAM" id="Phobius"/>
    </source>
</evidence>
<keyword evidence="7 8" id="KW-0472">Membrane</keyword>
<dbReference type="PANTHER" id="PTHR43357:SF4">
    <property type="entry name" value="INNER MEMBRANE ABC TRANSPORTER PERMEASE PROTEIN YDCV"/>
    <property type="match status" value="1"/>
</dbReference>
<evidence type="ECO:0000256" key="4">
    <source>
        <dbReference type="ARBA" id="ARBA00022519"/>
    </source>
</evidence>
<dbReference type="SUPFAM" id="SSF161098">
    <property type="entry name" value="MetI-like"/>
    <property type="match status" value="1"/>
</dbReference>
<dbReference type="InterPro" id="IPR035906">
    <property type="entry name" value="MetI-like_sf"/>
</dbReference>
<comment type="subcellular location">
    <subcellularLocation>
        <location evidence="1">Cell inner membrane</location>
        <topology evidence="1">Multi-pass membrane protein</topology>
    </subcellularLocation>
</comment>
<dbReference type="PANTHER" id="PTHR43357">
    <property type="entry name" value="INNER MEMBRANE ABC TRANSPORTER PERMEASE PROTEIN YDCV"/>
    <property type="match status" value="1"/>
</dbReference>
<dbReference type="GO" id="GO:0005886">
    <property type="term" value="C:plasma membrane"/>
    <property type="evidence" value="ECO:0007669"/>
    <property type="project" value="UniProtKB-SubCell"/>
</dbReference>
<dbReference type="InterPro" id="IPR000515">
    <property type="entry name" value="MetI-like"/>
</dbReference>
<keyword evidence="6 8" id="KW-1133">Transmembrane helix</keyword>
<dbReference type="EMBL" id="UINC01041873">
    <property type="protein sequence ID" value="SVB43737.1"/>
    <property type="molecule type" value="Genomic_DNA"/>
</dbReference>
<keyword evidence="2" id="KW-0813">Transport</keyword>
<keyword evidence="4" id="KW-0997">Cell inner membrane</keyword>
<dbReference type="Gene3D" id="1.10.3720.10">
    <property type="entry name" value="MetI-like"/>
    <property type="match status" value="1"/>
</dbReference>
<evidence type="ECO:0000256" key="1">
    <source>
        <dbReference type="ARBA" id="ARBA00004429"/>
    </source>
</evidence>
<feature type="transmembrane region" description="Helical" evidence="8">
    <location>
        <begin position="193"/>
        <end position="220"/>
    </location>
</feature>